<sequence length="98" mass="11404">MVNKIPLPKFDLNSRMPVLMRRLETAKMRIAAGEPPTDDAEEEFRRLQRRYRVEQEILANVKKHRLKRDLEESVNSDGVWTAAEVRPNAYLADGLQIT</sequence>
<gene>
    <name evidence="1" type="ORF">DILT_LOCUS16163</name>
</gene>
<reference evidence="1 2" key="1">
    <citation type="submission" date="2018-11" db="EMBL/GenBank/DDBJ databases">
        <authorList>
            <consortium name="Pathogen Informatics"/>
        </authorList>
    </citation>
    <scope>NUCLEOTIDE SEQUENCE [LARGE SCALE GENOMIC DNA]</scope>
</reference>
<feature type="non-terminal residue" evidence="1">
    <location>
        <position position="98"/>
    </location>
</feature>
<organism evidence="1 2">
    <name type="scientific">Dibothriocephalus latus</name>
    <name type="common">Fish tapeworm</name>
    <name type="synonym">Diphyllobothrium latum</name>
    <dbReference type="NCBI Taxonomy" id="60516"/>
    <lineage>
        <taxon>Eukaryota</taxon>
        <taxon>Metazoa</taxon>
        <taxon>Spiralia</taxon>
        <taxon>Lophotrochozoa</taxon>
        <taxon>Platyhelminthes</taxon>
        <taxon>Cestoda</taxon>
        <taxon>Eucestoda</taxon>
        <taxon>Diphyllobothriidea</taxon>
        <taxon>Diphyllobothriidae</taxon>
        <taxon>Dibothriocephalus</taxon>
    </lineage>
</organism>
<dbReference type="Proteomes" id="UP000281553">
    <property type="component" value="Unassembled WGS sequence"/>
</dbReference>
<dbReference type="OrthoDB" id="10262929at2759"/>
<proteinExistence type="predicted"/>
<protein>
    <submittedName>
        <fullName evidence="1">Uncharacterized protein</fullName>
    </submittedName>
</protein>
<dbReference type="EMBL" id="UYRU01083342">
    <property type="protein sequence ID" value="VDN33157.1"/>
    <property type="molecule type" value="Genomic_DNA"/>
</dbReference>
<accession>A0A3P7NEZ6</accession>
<dbReference type="AlphaFoldDB" id="A0A3P7NEZ6"/>
<evidence type="ECO:0000313" key="2">
    <source>
        <dbReference type="Proteomes" id="UP000281553"/>
    </source>
</evidence>
<evidence type="ECO:0000313" key="1">
    <source>
        <dbReference type="EMBL" id="VDN33157.1"/>
    </source>
</evidence>
<keyword evidence="2" id="KW-1185">Reference proteome</keyword>
<name>A0A3P7NEZ6_DIBLA</name>